<dbReference type="PANTHER" id="PTHR46544">
    <property type="entry name" value="EXTRACELLULAR MATRIX PROTEIN 2-RELATED"/>
    <property type="match status" value="1"/>
</dbReference>
<dbReference type="SUPFAM" id="SSF52058">
    <property type="entry name" value="L domain-like"/>
    <property type="match status" value="1"/>
</dbReference>
<proteinExistence type="predicted"/>
<evidence type="ECO:0000256" key="2">
    <source>
        <dbReference type="ARBA" id="ARBA00022737"/>
    </source>
</evidence>
<dbReference type="Proteomes" id="UP000013456">
    <property type="component" value="Chromosome X"/>
</dbReference>
<dbReference type="InterPro" id="IPR001611">
    <property type="entry name" value="Leu-rich_rpt"/>
</dbReference>
<organism evidence="3">
    <name type="scientific">Macaca mulatta</name>
    <name type="common">Rhesus macaque</name>
    <dbReference type="NCBI Taxonomy" id="9544"/>
    <lineage>
        <taxon>Eukaryota</taxon>
        <taxon>Metazoa</taxon>
        <taxon>Chordata</taxon>
        <taxon>Craniata</taxon>
        <taxon>Vertebrata</taxon>
        <taxon>Euteleostomi</taxon>
        <taxon>Mammalia</taxon>
        <taxon>Eutheria</taxon>
        <taxon>Euarchontoglires</taxon>
        <taxon>Primates</taxon>
        <taxon>Haplorrhini</taxon>
        <taxon>Catarrhini</taxon>
        <taxon>Cercopithecidae</taxon>
        <taxon>Cercopithecinae</taxon>
        <taxon>Macaca</taxon>
    </lineage>
</organism>
<dbReference type="PROSITE" id="PS51450">
    <property type="entry name" value="LRR"/>
    <property type="match status" value="2"/>
</dbReference>
<dbReference type="InterPro" id="IPR003591">
    <property type="entry name" value="Leu-rich_rpt_typical-subtyp"/>
</dbReference>
<dbReference type="Pfam" id="PF00560">
    <property type="entry name" value="LRR_1"/>
    <property type="match status" value="2"/>
</dbReference>
<gene>
    <name evidence="3" type="ORF">EGK_21073</name>
</gene>
<dbReference type="Gene3D" id="3.80.10.10">
    <property type="entry name" value="Ribonuclease Inhibitor"/>
    <property type="match status" value="2"/>
</dbReference>
<accession>G7NSJ2</accession>
<feature type="non-terminal residue" evidence="3">
    <location>
        <position position="249"/>
    </location>
</feature>
<keyword evidence="1" id="KW-0433">Leucine-rich repeat</keyword>
<evidence type="ECO:0000313" key="3">
    <source>
        <dbReference type="EMBL" id="EHH31192.1"/>
    </source>
</evidence>
<name>G7NSJ2_MACMU</name>
<dbReference type="EMBL" id="CM001273">
    <property type="protein sequence ID" value="EHH31192.1"/>
    <property type="molecule type" value="Genomic_DNA"/>
</dbReference>
<evidence type="ECO:0000256" key="1">
    <source>
        <dbReference type="ARBA" id="ARBA00022614"/>
    </source>
</evidence>
<protein>
    <submittedName>
        <fullName evidence="3">Uncharacterized protein</fullName>
    </submittedName>
</protein>
<keyword evidence="2" id="KW-0677">Repeat</keyword>
<dbReference type="InterPro" id="IPR043184">
    <property type="entry name" value="ECM2"/>
</dbReference>
<dbReference type="PANTHER" id="PTHR46544:SF2">
    <property type="entry name" value="EXTRACELLULAR MATRIX PROTEIN 2-RELATED"/>
    <property type="match status" value="1"/>
</dbReference>
<feature type="non-terminal residue" evidence="3">
    <location>
        <position position="1"/>
    </location>
</feature>
<reference evidence="3" key="1">
    <citation type="journal article" date="2011" name="Nat. Biotechnol.">
        <title>Genome sequencing and comparison of two nonhuman primate animal models, the cynomolgus and Chinese rhesus macaques.</title>
        <authorList>
            <person name="Yan G."/>
            <person name="Zhang G."/>
            <person name="Fang X."/>
            <person name="Zhang Y."/>
            <person name="Li C."/>
            <person name="Ling F."/>
            <person name="Cooper D.N."/>
            <person name="Li Q."/>
            <person name="Li Y."/>
            <person name="van Gool A.J."/>
            <person name="Du H."/>
            <person name="Chen J."/>
            <person name="Chen R."/>
            <person name="Zhang P."/>
            <person name="Huang Z."/>
            <person name="Thompson J.R."/>
            <person name="Meng Y."/>
            <person name="Bai Y."/>
            <person name="Wang J."/>
            <person name="Zhuo M."/>
            <person name="Wang T."/>
            <person name="Huang Y."/>
            <person name="Wei L."/>
            <person name="Li J."/>
            <person name="Wang Z."/>
            <person name="Hu H."/>
            <person name="Yang P."/>
            <person name="Le L."/>
            <person name="Stenson P.D."/>
            <person name="Li B."/>
            <person name="Liu X."/>
            <person name="Ball E.V."/>
            <person name="An N."/>
            <person name="Huang Q."/>
            <person name="Zhang Y."/>
            <person name="Fan W."/>
            <person name="Zhang X."/>
            <person name="Li Y."/>
            <person name="Wang W."/>
            <person name="Katze M.G."/>
            <person name="Su B."/>
            <person name="Nielsen R."/>
            <person name="Yang H."/>
            <person name="Wang J."/>
            <person name="Wang X."/>
            <person name="Wang J."/>
        </authorList>
    </citation>
    <scope>NUCLEOTIDE SEQUENCE [LARGE SCALE GENOMIC DNA]</scope>
    <source>
        <strain evidence="3">CR-5</strain>
    </source>
</reference>
<dbReference type="AlphaFoldDB" id="G7NSJ2"/>
<dbReference type="InterPro" id="IPR032675">
    <property type="entry name" value="LRR_dom_sf"/>
</dbReference>
<sequence>KIPAHTFLGLPNLEWLDLSKNKLDPRGLHPHAFKLCCGPFTPPQNLMRLKRLNLDGNSLTTVPALPASLQELKQQQPPAGPAMQQLPWCGQGLSQLLTLEVEGNQLRDRDISPLAFQPLCSLLYLRLDWNRLRTIPRGLLASLQELHLSTNLIQEVTEGALSHIHSLSVLVLSHNWLQEHQLAPRAWIHLPPQEAGDLSYNRLVHMPSFLPRGLRRLMLHHNHIERIPGVSFLGLHASLAELLLDHNQL</sequence>
<dbReference type="Pfam" id="PF13855">
    <property type="entry name" value="LRR_8"/>
    <property type="match status" value="1"/>
</dbReference>
<dbReference type="SMART" id="SM00369">
    <property type="entry name" value="LRR_TYP"/>
    <property type="match status" value="7"/>
</dbReference>